<reference evidence="4" key="2">
    <citation type="submission" date="2019-11" db="UniProtKB">
        <authorList>
            <consortium name="WormBaseParasite"/>
        </authorList>
    </citation>
    <scope>IDENTIFICATION</scope>
</reference>
<dbReference type="AlphaFoldDB" id="A0A0R3ULM6"/>
<evidence type="ECO:0000313" key="2">
    <source>
        <dbReference type="EMBL" id="VDD82584.1"/>
    </source>
</evidence>
<dbReference type="GO" id="GO:0005634">
    <property type="term" value="C:nucleus"/>
    <property type="evidence" value="ECO:0007669"/>
    <property type="project" value="TreeGrafter"/>
</dbReference>
<dbReference type="InterPro" id="IPR002999">
    <property type="entry name" value="Tudor"/>
</dbReference>
<dbReference type="Gene3D" id="2.40.50.90">
    <property type="match status" value="1"/>
</dbReference>
<dbReference type="PROSITE" id="PS50304">
    <property type="entry name" value="TUDOR"/>
    <property type="match status" value="1"/>
</dbReference>
<evidence type="ECO:0000313" key="3">
    <source>
        <dbReference type="Proteomes" id="UP000267029"/>
    </source>
</evidence>
<proteinExistence type="predicted"/>
<dbReference type="GO" id="GO:0004518">
    <property type="term" value="F:nuclease activity"/>
    <property type="evidence" value="ECO:0007669"/>
    <property type="project" value="TreeGrafter"/>
</dbReference>
<dbReference type="STRING" id="53468.A0A0R3ULM6"/>
<dbReference type="OrthoDB" id="10023235at2759"/>
<feature type="domain" description="Tudor" evidence="1">
    <location>
        <begin position="20"/>
        <end position="78"/>
    </location>
</feature>
<accession>A0A0R3ULM6</accession>
<keyword evidence="3" id="KW-1185">Reference proteome</keyword>
<dbReference type="PANTHER" id="PTHR12302:SF2">
    <property type="entry name" value="STAPHYLOCOCCAL NUCLEASE DOMAIN-CONTAINING PROTEIN 1"/>
    <property type="match status" value="1"/>
</dbReference>
<dbReference type="InterPro" id="IPR035437">
    <property type="entry name" value="SNase_OB-fold_sf"/>
</dbReference>
<dbReference type="EMBL" id="UXSR01005535">
    <property type="protein sequence ID" value="VDD82584.1"/>
    <property type="molecule type" value="Genomic_DNA"/>
</dbReference>
<sequence>MKRQLNSPDFASTMSSTKFQPKRGTICAARYSQDNLWYRARVLRVAGKIVTIMFIDFGDEESVDTGVAGAPRLAALPKNLEGHEPVATPYRLAYVQLPPDSDDRKAALEYLTQRIGDVNIRVSPVPGPATPCGKDDNRPVHSAVVYVCSKQPNEPSGSADSASDVIDVGEELLSNGLVYMERARMPSDICVRYSEAQQSAMRGRRNIWRYGDFRDDDAA</sequence>
<dbReference type="FunFam" id="2.30.30.140:FF:000018">
    <property type="entry name" value="Serine/threonine-protein kinase 31"/>
    <property type="match status" value="1"/>
</dbReference>
<gene>
    <name evidence="2" type="ORF">MCOS_LOCUS8587</name>
</gene>
<name>A0A0R3ULM6_MESCO</name>
<organism evidence="4">
    <name type="scientific">Mesocestoides corti</name>
    <name type="common">Flatworm</name>
    <dbReference type="NCBI Taxonomy" id="53468"/>
    <lineage>
        <taxon>Eukaryota</taxon>
        <taxon>Metazoa</taxon>
        <taxon>Spiralia</taxon>
        <taxon>Lophotrochozoa</taxon>
        <taxon>Platyhelminthes</taxon>
        <taxon>Cestoda</taxon>
        <taxon>Eucestoda</taxon>
        <taxon>Cyclophyllidea</taxon>
        <taxon>Mesocestoididae</taxon>
        <taxon>Mesocestoides</taxon>
    </lineage>
</organism>
<dbReference type="SUPFAM" id="SSF50199">
    <property type="entry name" value="Staphylococcal nuclease"/>
    <property type="match status" value="1"/>
</dbReference>
<dbReference type="Proteomes" id="UP000267029">
    <property type="component" value="Unassembled WGS sequence"/>
</dbReference>
<protein>
    <submittedName>
        <fullName evidence="4">Tudor domain-containing protein</fullName>
    </submittedName>
</protein>
<dbReference type="Gene3D" id="2.30.30.140">
    <property type="match status" value="1"/>
</dbReference>
<dbReference type="GO" id="GO:0005829">
    <property type="term" value="C:cytosol"/>
    <property type="evidence" value="ECO:0007669"/>
    <property type="project" value="TreeGrafter"/>
</dbReference>
<evidence type="ECO:0000313" key="4">
    <source>
        <dbReference type="WBParaSite" id="MCU_006284-RA"/>
    </source>
</evidence>
<reference evidence="2 3" key="1">
    <citation type="submission" date="2018-10" db="EMBL/GenBank/DDBJ databases">
        <authorList>
            <consortium name="Pathogen Informatics"/>
        </authorList>
    </citation>
    <scope>NUCLEOTIDE SEQUENCE [LARGE SCALE GENOMIC DNA]</scope>
</reference>
<dbReference type="GO" id="GO:0006402">
    <property type="term" value="P:mRNA catabolic process"/>
    <property type="evidence" value="ECO:0007669"/>
    <property type="project" value="TreeGrafter"/>
</dbReference>
<evidence type="ECO:0000259" key="1">
    <source>
        <dbReference type="PROSITE" id="PS50304"/>
    </source>
</evidence>
<dbReference type="SUPFAM" id="SSF63748">
    <property type="entry name" value="Tudor/PWWP/MBT"/>
    <property type="match status" value="1"/>
</dbReference>
<dbReference type="GO" id="GO:0003723">
    <property type="term" value="F:RNA binding"/>
    <property type="evidence" value="ECO:0007669"/>
    <property type="project" value="TreeGrafter"/>
</dbReference>
<dbReference type="WBParaSite" id="MCU_006284-RA">
    <property type="protein sequence ID" value="MCU_006284-RA"/>
    <property type="gene ID" value="MCU_006284"/>
</dbReference>
<dbReference type="Pfam" id="PF00567">
    <property type="entry name" value="TUDOR"/>
    <property type="match status" value="1"/>
</dbReference>
<dbReference type="SMART" id="SM00333">
    <property type="entry name" value="TUDOR"/>
    <property type="match status" value="1"/>
</dbReference>
<dbReference type="PANTHER" id="PTHR12302">
    <property type="entry name" value="EBNA2 BINDING PROTEIN P100"/>
    <property type="match status" value="1"/>
</dbReference>